<reference evidence="1" key="1">
    <citation type="submission" date="2014-09" db="EMBL/GenBank/DDBJ databases">
        <authorList>
            <person name="Magalhaes I.L.F."/>
            <person name="Oliveira U."/>
            <person name="Santos F.R."/>
            <person name="Vidigal T.H.D.A."/>
            <person name="Brescovit A.D."/>
            <person name="Santos A.J."/>
        </authorList>
    </citation>
    <scope>NUCLEOTIDE SEQUENCE</scope>
    <source>
        <tissue evidence="1">Shoot tissue taken approximately 20 cm above the soil surface</tissue>
    </source>
</reference>
<proteinExistence type="predicted"/>
<reference evidence="1" key="2">
    <citation type="journal article" date="2015" name="Data Brief">
        <title>Shoot transcriptome of the giant reed, Arundo donax.</title>
        <authorList>
            <person name="Barrero R.A."/>
            <person name="Guerrero F.D."/>
            <person name="Moolhuijzen P."/>
            <person name="Goolsby J.A."/>
            <person name="Tidwell J."/>
            <person name="Bellgard S.E."/>
            <person name="Bellgard M.I."/>
        </authorList>
    </citation>
    <scope>NUCLEOTIDE SEQUENCE</scope>
    <source>
        <tissue evidence="1">Shoot tissue taken approximately 20 cm above the soil surface</tissue>
    </source>
</reference>
<evidence type="ECO:0000313" key="1">
    <source>
        <dbReference type="EMBL" id="JAD79050.1"/>
    </source>
</evidence>
<dbReference type="Gene3D" id="6.10.140.2220">
    <property type="match status" value="1"/>
</dbReference>
<dbReference type="SUPFAM" id="SSF144232">
    <property type="entry name" value="HIT/MYND zinc finger-like"/>
    <property type="match status" value="1"/>
</dbReference>
<dbReference type="EMBL" id="GBRH01218845">
    <property type="protein sequence ID" value="JAD79050.1"/>
    <property type="molecule type" value="Transcribed_RNA"/>
</dbReference>
<sequence>MASDLAEAPLLWAPPAVAPAREEMEGAAAFFPPPGPAAGKGSCAVCGRPMTLRCKRCKSVKYWSVDSHPSAVFSSIHVD</sequence>
<dbReference type="AlphaFoldDB" id="A0A0A9D073"/>
<name>A0A0A9D073_ARUDO</name>
<protein>
    <submittedName>
        <fullName evidence="1">Uncharacterized protein</fullName>
    </submittedName>
</protein>
<organism evidence="1">
    <name type="scientific">Arundo donax</name>
    <name type="common">Giant reed</name>
    <name type="synonym">Donax arundinaceus</name>
    <dbReference type="NCBI Taxonomy" id="35708"/>
    <lineage>
        <taxon>Eukaryota</taxon>
        <taxon>Viridiplantae</taxon>
        <taxon>Streptophyta</taxon>
        <taxon>Embryophyta</taxon>
        <taxon>Tracheophyta</taxon>
        <taxon>Spermatophyta</taxon>
        <taxon>Magnoliopsida</taxon>
        <taxon>Liliopsida</taxon>
        <taxon>Poales</taxon>
        <taxon>Poaceae</taxon>
        <taxon>PACMAD clade</taxon>
        <taxon>Arundinoideae</taxon>
        <taxon>Arundineae</taxon>
        <taxon>Arundo</taxon>
    </lineage>
</organism>
<accession>A0A0A9D073</accession>